<dbReference type="Proteomes" id="UP001321486">
    <property type="component" value="Plasmid pNBRC108728a"/>
</dbReference>
<keyword evidence="2" id="KW-1185">Reference proteome</keyword>
<geneLocation type="plasmid" evidence="1 2">
    <name>pNBRC108728a</name>
</geneLocation>
<name>A0ABM8GWQ9_9MICO</name>
<reference evidence="2" key="1">
    <citation type="journal article" date="2019" name="Int. J. Syst. Evol. Microbiol.">
        <title>The Global Catalogue of Microorganisms (GCM) 10K type strain sequencing project: providing services to taxonomists for standard genome sequencing and annotation.</title>
        <authorList>
            <consortium name="The Broad Institute Genomics Platform"/>
            <consortium name="The Broad Institute Genome Sequencing Center for Infectious Disease"/>
            <person name="Wu L."/>
            <person name="Ma J."/>
        </authorList>
    </citation>
    <scope>NUCLEOTIDE SEQUENCE [LARGE SCALE GENOMIC DNA]</scope>
    <source>
        <strain evidence="2">NBRC 108728</strain>
    </source>
</reference>
<dbReference type="RefSeq" id="WP_286347100.1">
    <property type="nucleotide sequence ID" value="NZ_AP027733.1"/>
</dbReference>
<proteinExistence type="predicted"/>
<accession>A0ABM8GWQ9</accession>
<dbReference type="EMBL" id="AP027733">
    <property type="protein sequence ID" value="BDZ52817.1"/>
    <property type="molecule type" value="Genomic_DNA"/>
</dbReference>
<evidence type="ECO:0000313" key="2">
    <source>
        <dbReference type="Proteomes" id="UP001321486"/>
    </source>
</evidence>
<keyword evidence="1" id="KW-0614">Plasmid</keyword>
<gene>
    <name evidence="1" type="ORF">GCM10025867_50580</name>
</gene>
<evidence type="ECO:0000313" key="1">
    <source>
        <dbReference type="EMBL" id="BDZ52817.1"/>
    </source>
</evidence>
<sequence>MLSIKTTPEGVETDIAVTNPILNYLRTERPRRTDAEWLDAILLTWSRWLGWLAESGQRGSLGSIPAEYGFTPRAFGDFGPAYDDIEDALDVVRHTGIEDDVWCAECETVAIAIRHAARVMHLIVVADERQAVAA</sequence>
<organism evidence="1 2">
    <name type="scientific">Frondihabitans sucicola</name>
    <dbReference type="NCBI Taxonomy" id="1268041"/>
    <lineage>
        <taxon>Bacteria</taxon>
        <taxon>Bacillati</taxon>
        <taxon>Actinomycetota</taxon>
        <taxon>Actinomycetes</taxon>
        <taxon>Micrococcales</taxon>
        <taxon>Microbacteriaceae</taxon>
        <taxon>Frondihabitans</taxon>
    </lineage>
</organism>
<protein>
    <submittedName>
        <fullName evidence="1">Uncharacterized protein</fullName>
    </submittedName>
</protein>